<dbReference type="SUPFAM" id="SSF53335">
    <property type="entry name" value="S-adenosyl-L-methionine-dependent methyltransferases"/>
    <property type="match status" value="1"/>
</dbReference>
<evidence type="ECO:0000256" key="3">
    <source>
        <dbReference type="ARBA" id="ARBA00022603"/>
    </source>
</evidence>
<dbReference type="Proteomes" id="UP000199658">
    <property type="component" value="Unassembled WGS sequence"/>
</dbReference>
<keyword evidence="3 6" id="KW-0489">Methyltransferase</keyword>
<dbReference type="InterPro" id="IPR029063">
    <property type="entry name" value="SAM-dependent_MTases_sf"/>
</dbReference>
<keyword evidence="2 6" id="KW-0698">rRNA processing</keyword>
<gene>
    <name evidence="6" type="primary">rsmG</name>
    <name evidence="7" type="ORF">SAMN04488002_0619</name>
</gene>
<proteinExistence type="inferred from homology"/>
<reference evidence="8" key="1">
    <citation type="submission" date="2016-10" db="EMBL/GenBank/DDBJ databases">
        <authorList>
            <person name="Varghese N."/>
            <person name="Submissions S."/>
        </authorList>
    </citation>
    <scope>NUCLEOTIDE SEQUENCE [LARGE SCALE GENOMIC DNA]</scope>
    <source>
        <strain evidence="8">DSM 26921</strain>
    </source>
</reference>
<dbReference type="HAMAP" id="MF_00074">
    <property type="entry name" value="16SrRNA_methyltr_G"/>
    <property type="match status" value="1"/>
</dbReference>
<comment type="subcellular location">
    <subcellularLocation>
        <location evidence="6">Cytoplasm</location>
    </subcellularLocation>
</comment>
<evidence type="ECO:0000313" key="8">
    <source>
        <dbReference type="Proteomes" id="UP000199658"/>
    </source>
</evidence>
<accession>A0A1I6FZL8</accession>
<dbReference type="NCBIfam" id="TIGR00138">
    <property type="entry name" value="rsmG_gidB"/>
    <property type="match status" value="1"/>
</dbReference>
<dbReference type="AlphaFoldDB" id="A0A1I6FZL8"/>
<dbReference type="GO" id="GO:0005829">
    <property type="term" value="C:cytosol"/>
    <property type="evidence" value="ECO:0007669"/>
    <property type="project" value="TreeGrafter"/>
</dbReference>
<dbReference type="OrthoDB" id="9808773at2"/>
<keyword evidence="1 6" id="KW-0963">Cytoplasm</keyword>
<evidence type="ECO:0000313" key="7">
    <source>
        <dbReference type="EMBL" id="SFR35297.1"/>
    </source>
</evidence>
<dbReference type="STRING" id="670154.SAMN04488002_0619"/>
<dbReference type="RefSeq" id="WP_090212357.1">
    <property type="nucleotide sequence ID" value="NZ_FOYO01000001.1"/>
</dbReference>
<comment type="similarity">
    <text evidence="6">Belongs to the methyltransferase superfamily. RNA methyltransferase RsmG family.</text>
</comment>
<evidence type="ECO:0000256" key="4">
    <source>
        <dbReference type="ARBA" id="ARBA00022679"/>
    </source>
</evidence>
<keyword evidence="4 6" id="KW-0808">Transferase</keyword>
<keyword evidence="8" id="KW-1185">Reference proteome</keyword>
<evidence type="ECO:0000256" key="6">
    <source>
        <dbReference type="HAMAP-Rule" id="MF_00074"/>
    </source>
</evidence>
<evidence type="ECO:0000256" key="1">
    <source>
        <dbReference type="ARBA" id="ARBA00022490"/>
    </source>
</evidence>
<organism evidence="7 8">
    <name type="scientific">Litoreibacter janthinus</name>
    <dbReference type="NCBI Taxonomy" id="670154"/>
    <lineage>
        <taxon>Bacteria</taxon>
        <taxon>Pseudomonadati</taxon>
        <taxon>Pseudomonadota</taxon>
        <taxon>Alphaproteobacteria</taxon>
        <taxon>Rhodobacterales</taxon>
        <taxon>Roseobacteraceae</taxon>
        <taxon>Litoreibacter</taxon>
    </lineage>
</organism>
<dbReference type="PANTHER" id="PTHR31760">
    <property type="entry name" value="S-ADENOSYL-L-METHIONINE-DEPENDENT METHYLTRANSFERASES SUPERFAMILY PROTEIN"/>
    <property type="match status" value="1"/>
</dbReference>
<feature type="binding site" evidence="6">
    <location>
        <position position="140"/>
    </location>
    <ligand>
        <name>S-adenosyl-L-methionine</name>
        <dbReference type="ChEBI" id="CHEBI:59789"/>
    </ligand>
</feature>
<dbReference type="PIRSF" id="PIRSF003078">
    <property type="entry name" value="GidB"/>
    <property type="match status" value="1"/>
</dbReference>
<dbReference type="PANTHER" id="PTHR31760:SF0">
    <property type="entry name" value="S-ADENOSYL-L-METHIONINE-DEPENDENT METHYLTRANSFERASES SUPERFAMILY PROTEIN"/>
    <property type="match status" value="1"/>
</dbReference>
<name>A0A1I6FZL8_9RHOB</name>
<evidence type="ECO:0000256" key="2">
    <source>
        <dbReference type="ARBA" id="ARBA00022552"/>
    </source>
</evidence>
<dbReference type="EMBL" id="FOYO01000001">
    <property type="protein sequence ID" value="SFR35297.1"/>
    <property type="molecule type" value="Genomic_DNA"/>
</dbReference>
<keyword evidence="5 6" id="KW-0949">S-adenosyl-L-methionine</keyword>
<comment type="catalytic activity">
    <reaction evidence="6">
        <text>guanosine(527) in 16S rRNA + S-adenosyl-L-methionine = N(7)-methylguanosine(527) in 16S rRNA + S-adenosyl-L-homocysteine</text>
        <dbReference type="Rhea" id="RHEA:42732"/>
        <dbReference type="Rhea" id="RHEA-COMP:10209"/>
        <dbReference type="Rhea" id="RHEA-COMP:10210"/>
        <dbReference type="ChEBI" id="CHEBI:57856"/>
        <dbReference type="ChEBI" id="CHEBI:59789"/>
        <dbReference type="ChEBI" id="CHEBI:74269"/>
        <dbReference type="ChEBI" id="CHEBI:74480"/>
        <dbReference type="EC" id="2.1.1.170"/>
    </reaction>
</comment>
<feature type="binding site" evidence="6">
    <location>
        <begin position="126"/>
        <end position="127"/>
    </location>
    <ligand>
        <name>S-adenosyl-L-methionine</name>
        <dbReference type="ChEBI" id="CHEBI:59789"/>
    </ligand>
</feature>
<feature type="binding site" evidence="6">
    <location>
        <position position="77"/>
    </location>
    <ligand>
        <name>S-adenosyl-L-methionine</name>
        <dbReference type="ChEBI" id="CHEBI:59789"/>
    </ligand>
</feature>
<dbReference type="GO" id="GO:0070043">
    <property type="term" value="F:rRNA (guanine-N7-)-methyltransferase activity"/>
    <property type="evidence" value="ECO:0007669"/>
    <property type="project" value="UniProtKB-UniRule"/>
</dbReference>
<dbReference type="Pfam" id="PF02527">
    <property type="entry name" value="GidB"/>
    <property type="match status" value="1"/>
</dbReference>
<dbReference type="InterPro" id="IPR003682">
    <property type="entry name" value="rRNA_ssu_MeTfrase_G"/>
</dbReference>
<evidence type="ECO:0000256" key="5">
    <source>
        <dbReference type="ARBA" id="ARBA00022691"/>
    </source>
</evidence>
<comment type="function">
    <text evidence="6">Specifically methylates the N7 position of guanine in position 527 of 16S rRNA.</text>
</comment>
<comment type="caution">
    <text evidence="6">Lacks conserved residue(s) required for the propagation of feature annotation.</text>
</comment>
<protein>
    <recommendedName>
        <fullName evidence="6">Ribosomal RNA small subunit methyltransferase G</fullName>
        <ecNumber evidence="6">2.1.1.170</ecNumber>
    </recommendedName>
    <alternativeName>
        <fullName evidence="6">16S rRNA 7-methylguanosine methyltransferase</fullName>
        <shortName evidence="6">16S rRNA m7G methyltransferase</shortName>
    </alternativeName>
</protein>
<dbReference type="EC" id="2.1.1.170" evidence="6"/>
<feature type="binding site" evidence="6">
    <location>
        <position position="72"/>
    </location>
    <ligand>
        <name>S-adenosyl-L-methionine</name>
        <dbReference type="ChEBI" id="CHEBI:59789"/>
    </ligand>
</feature>
<dbReference type="Gene3D" id="3.40.50.150">
    <property type="entry name" value="Vaccinia Virus protein VP39"/>
    <property type="match status" value="1"/>
</dbReference>
<sequence>MSDKDQFASLYDVSRETIDRLQVYEDLLKKWTIRINLVAKSTLGDVWSRHFSDSAQVFEAIPKDARILCDFGSGGGFPGLVIAAMASEKLPELHISLIESDARKASFLMTAAREMGLRATIHVDRVESVANQKADVVTARALAPLNSLFLMAEQHLKEGGTALFLKGEKHQEELDTASAMWDFKVEKQPSATNDASALLVITNLRRAK</sequence>